<proteinExistence type="predicted"/>
<name>A0ABW0QTZ4_9BACL</name>
<accession>A0ABW0QTZ4</accession>
<dbReference type="EMBL" id="JBHSNC010000010">
    <property type="protein sequence ID" value="MFC5528456.1"/>
    <property type="molecule type" value="Genomic_DNA"/>
</dbReference>
<evidence type="ECO:0000313" key="1">
    <source>
        <dbReference type="EMBL" id="MFC5528456.1"/>
    </source>
</evidence>
<protein>
    <submittedName>
        <fullName evidence="1">Uncharacterized protein</fullName>
    </submittedName>
</protein>
<evidence type="ECO:0000313" key="2">
    <source>
        <dbReference type="Proteomes" id="UP001596108"/>
    </source>
</evidence>
<comment type="caution">
    <text evidence="1">The sequence shown here is derived from an EMBL/GenBank/DDBJ whole genome shotgun (WGS) entry which is preliminary data.</text>
</comment>
<gene>
    <name evidence="1" type="ORF">ACFPQ4_03190</name>
</gene>
<keyword evidence="2" id="KW-1185">Reference proteome</keyword>
<reference evidence="2" key="1">
    <citation type="journal article" date="2019" name="Int. J. Syst. Evol. Microbiol.">
        <title>The Global Catalogue of Microorganisms (GCM) 10K type strain sequencing project: providing services to taxonomists for standard genome sequencing and annotation.</title>
        <authorList>
            <consortium name="The Broad Institute Genomics Platform"/>
            <consortium name="The Broad Institute Genome Sequencing Center for Infectious Disease"/>
            <person name="Wu L."/>
            <person name="Ma J."/>
        </authorList>
    </citation>
    <scope>NUCLEOTIDE SEQUENCE [LARGE SCALE GENOMIC DNA]</scope>
    <source>
        <strain evidence="2">CGMCC 1.18578</strain>
    </source>
</reference>
<dbReference type="Proteomes" id="UP001596108">
    <property type="component" value="Unassembled WGS sequence"/>
</dbReference>
<sequence length="74" mass="8525">MAKPDWMKVIQVVFNITDPDQLRQYRHASSKSNQSGYIKRLIDRDMDRGEAGDVRPLAVTKKLIEDDFSPDGFI</sequence>
<dbReference type="RefSeq" id="WP_378110293.1">
    <property type="nucleotide sequence ID" value="NZ_JBHSNC010000010.1"/>
</dbReference>
<organism evidence="1 2">
    <name type="scientific">Cohnella yongneupensis</name>
    <dbReference type="NCBI Taxonomy" id="425006"/>
    <lineage>
        <taxon>Bacteria</taxon>
        <taxon>Bacillati</taxon>
        <taxon>Bacillota</taxon>
        <taxon>Bacilli</taxon>
        <taxon>Bacillales</taxon>
        <taxon>Paenibacillaceae</taxon>
        <taxon>Cohnella</taxon>
    </lineage>
</organism>